<evidence type="ECO:0000313" key="5">
    <source>
        <dbReference type="EMBL" id="KAK8933572.1"/>
    </source>
</evidence>
<dbReference type="InterPro" id="IPR036397">
    <property type="entry name" value="RNaseH_sf"/>
</dbReference>
<dbReference type="AlphaFoldDB" id="A0AAP0G1J3"/>
<dbReference type="InterPro" id="IPR057670">
    <property type="entry name" value="SH3_retrovirus"/>
</dbReference>
<feature type="region of interest" description="Disordered" evidence="3">
    <location>
        <begin position="1053"/>
        <end position="1110"/>
    </location>
</feature>
<feature type="region of interest" description="Disordered" evidence="3">
    <location>
        <begin position="175"/>
        <end position="297"/>
    </location>
</feature>
<feature type="compositionally biased region" description="Pro residues" evidence="3">
    <location>
        <begin position="1074"/>
        <end position="1084"/>
    </location>
</feature>
<proteinExistence type="predicted"/>
<dbReference type="EMBL" id="JBBWWQ010000013">
    <property type="protein sequence ID" value="KAK8933572.1"/>
    <property type="molecule type" value="Genomic_DNA"/>
</dbReference>
<evidence type="ECO:0000256" key="2">
    <source>
        <dbReference type="ARBA" id="ARBA00022801"/>
    </source>
</evidence>
<feature type="compositionally biased region" description="Polar residues" evidence="3">
    <location>
        <begin position="227"/>
        <end position="256"/>
    </location>
</feature>
<dbReference type="GO" id="GO:0015074">
    <property type="term" value="P:DNA integration"/>
    <property type="evidence" value="ECO:0007669"/>
    <property type="project" value="InterPro"/>
</dbReference>
<feature type="compositionally biased region" description="Low complexity" evidence="3">
    <location>
        <begin position="1085"/>
        <end position="1104"/>
    </location>
</feature>
<dbReference type="PANTHER" id="PTHR42648">
    <property type="entry name" value="TRANSPOSASE, PUTATIVE-RELATED"/>
    <property type="match status" value="1"/>
</dbReference>
<evidence type="ECO:0000259" key="4">
    <source>
        <dbReference type="PROSITE" id="PS50994"/>
    </source>
</evidence>
<feature type="compositionally biased region" description="Pro residues" evidence="3">
    <location>
        <begin position="210"/>
        <end position="220"/>
    </location>
</feature>
<feature type="compositionally biased region" description="Polar residues" evidence="3">
    <location>
        <begin position="275"/>
        <end position="291"/>
    </location>
</feature>
<dbReference type="Pfam" id="PF25597">
    <property type="entry name" value="SH3_retrovirus"/>
    <property type="match status" value="1"/>
</dbReference>
<dbReference type="SUPFAM" id="SSF56672">
    <property type="entry name" value="DNA/RNA polymerases"/>
    <property type="match status" value="1"/>
</dbReference>
<evidence type="ECO:0000256" key="3">
    <source>
        <dbReference type="SAM" id="MobiDB-lite"/>
    </source>
</evidence>
<dbReference type="GO" id="GO:0046872">
    <property type="term" value="F:metal ion binding"/>
    <property type="evidence" value="ECO:0007669"/>
    <property type="project" value="UniProtKB-KW"/>
</dbReference>
<comment type="caution">
    <text evidence="5">The sequence shown here is derived from an EMBL/GenBank/DDBJ whole genome shotgun (WGS) entry which is preliminary data.</text>
</comment>
<dbReference type="Gene3D" id="3.30.420.10">
    <property type="entry name" value="Ribonuclease H-like superfamily/Ribonuclease H"/>
    <property type="match status" value="1"/>
</dbReference>
<dbReference type="Pfam" id="PF00665">
    <property type="entry name" value="rve"/>
    <property type="match status" value="1"/>
</dbReference>
<sequence length="1274" mass="140397">MTTTAEVWKKPSPGRGGVALPPGITEEEARVRAIAEIVSAMAERSRRGETVDLNALKSAACRKYNPYVQARSRIDQLKRLGHSVDKVEFILMGGTFMSLPADYRDYFIRNLHDALSGHTSANIEEAVSYSEHGAVKCIGMTIETGRFLLIFPRLRLRSRRCLICSLPFCRTIRQPLSPPVRQSSPPTLSPPIRHPHSNPPSAIPQSAYPPSSPPIRPARTPPVRLSAIQSANQTSPHTASPPTLNPQSAYPPSAVQSAIRHPSTLNPPIRHPVRQSDQPTHRQSANPQSASPPFLHPSARQSAIPLLQPSVRLSANPQSAYPSVRPTLSPLNPQSATSASFLPVIMTTPLISPPLKATSFQLATTSDWSDWTLTVEAALSTRDLWDHIIGAPPTSASSTAISSASTTDAVTTPDDASLWRRRDQAVRAYILESVARPLLTSIGRLSSTRAMWEYLRDRFVPRGGARRHRLICDSQSARQEGRSIQDFFTMMSTFWHELDSMIPLPCGCVRSLEFQRHLSEGHLHQFLVALRPEFALLAAQLLHQVSLPTLDEALIALLDEETRLRPPLDPSPPPGVDTFECPTRPPRPDDNRRNNRGWGRGRGSSPNPTAAAATDRLQRIEELLLQSPLLQHATSAAHSLSVAPGATVVRVPPTAPWYFDSGASCHLTNDSNTLINCTSKPTHLQVTTADGGSVPIKIHGRLRGLDGAVGPLHVPPSVSSSPSVLSVTSDADLWHRRLGHLCVDRLRSVIRSGALGRVSPSPLFVCMGCRLAKHLALPFSSSASQTTAPFDLVHSDIWGPTPIASHSGYLYYISFIDDFSRCVWVYLLRSRSKILTVYRTFTAMIHIQFGRRIKVFRSDCAQEFLSSTMRDLIHFHDTLHQQSCPHTHEQNGVAERKHRHIIETARALLISASAPHSLWAEAILTAVHFINITPSSTISEVTPYKRLYSRPPTYAPLRTFGCTCFVLLPGPERTKLSARSARCVHLGLSPHHKGYRCYDPVTRRIRISRHVSFLEHEMFFSSTTPQPPPHSIPSTAAPPLTLPLLPPVPTCPRSHIAPPTSLPDHPPTEVSPPTTAPSPAPAPDTAPSDAPTASSHVDPALPRRNPARPRHPLLATTIVLPVELQAFHRTHTWDLVPCPPGVTPVSCKWIFKIKTRPDGSIERHKARLVARGFSQEHDIDYDETFAPVARMTIVRTLLVVAATRDWLLLQMDVTNAFLHGDLAEVVYMAPPPGLSVPTGHVCHLRRALYGLKQAPRAWFERFRTAVLKAGFIER</sequence>
<dbReference type="Pfam" id="PF14223">
    <property type="entry name" value="Retrotran_gag_2"/>
    <property type="match status" value="1"/>
</dbReference>
<dbReference type="InterPro" id="IPR043502">
    <property type="entry name" value="DNA/RNA_pol_sf"/>
</dbReference>
<dbReference type="GO" id="GO:0016787">
    <property type="term" value="F:hydrolase activity"/>
    <property type="evidence" value="ECO:0007669"/>
    <property type="project" value="UniProtKB-KW"/>
</dbReference>
<keyword evidence="2" id="KW-0378">Hydrolase</keyword>
<dbReference type="Proteomes" id="UP001418222">
    <property type="component" value="Unassembled WGS sequence"/>
</dbReference>
<keyword evidence="1" id="KW-0479">Metal-binding</keyword>
<keyword evidence="6" id="KW-1185">Reference proteome</keyword>
<dbReference type="Pfam" id="PF07727">
    <property type="entry name" value="RVT_2"/>
    <property type="match status" value="1"/>
</dbReference>
<dbReference type="InterPro" id="IPR012337">
    <property type="entry name" value="RNaseH-like_sf"/>
</dbReference>
<reference evidence="5 6" key="1">
    <citation type="journal article" date="2022" name="Nat. Plants">
        <title>Genomes of leafy and leafless Platanthera orchids illuminate the evolution of mycoheterotrophy.</title>
        <authorList>
            <person name="Li M.H."/>
            <person name="Liu K.W."/>
            <person name="Li Z."/>
            <person name="Lu H.C."/>
            <person name="Ye Q.L."/>
            <person name="Zhang D."/>
            <person name="Wang J.Y."/>
            <person name="Li Y.F."/>
            <person name="Zhong Z.M."/>
            <person name="Liu X."/>
            <person name="Yu X."/>
            <person name="Liu D.K."/>
            <person name="Tu X.D."/>
            <person name="Liu B."/>
            <person name="Hao Y."/>
            <person name="Liao X.Y."/>
            <person name="Jiang Y.T."/>
            <person name="Sun W.H."/>
            <person name="Chen J."/>
            <person name="Chen Y.Q."/>
            <person name="Ai Y."/>
            <person name="Zhai J.W."/>
            <person name="Wu S.S."/>
            <person name="Zhou Z."/>
            <person name="Hsiao Y.Y."/>
            <person name="Wu W.L."/>
            <person name="Chen Y.Y."/>
            <person name="Lin Y.F."/>
            <person name="Hsu J.L."/>
            <person name="Li C.Y."/>
            <person name="Wang Z.W."/>
            <person name="Zhao X."/>
            <person name="Zhong W.Y."/>
            <person name="Ma X.K."/>
            <person name="Ma L."/>
            <person name="Huang J."/>
            <person name="Chen G.Z."/>
            <person name="Huang M.Z."/>
            <person name="Huang L."/>
            <person name="Peng D.H."/>
            <person name="Luo Y.B."/>
            <person name="Zou S.Q."/>
            <person name="Chen S.P."/>
            <person name="Lan S."/>
            <person name="Tsai W.C."/>
            <person name="Van de Peer Y."/>
            <person name="Liu Z.J."/>
        </authorList>
    </citation>
    <scope>NUCLEOTIDE SEQUENCE [LARGE SCALE GENOMIC DNA]</scope>
    <source>
        <strain evidence="5">Lor287</strain>
    </source>
</reference>
<dbReference type="InterPro" id="IPR025724">
    <property type="entry name" value="GAG-pre-integrase_dom"/>
</dbReference>
<feature type="region of interest" description="Disordered" evidence="3">
    <location>
        <begin position="1020"/>
        <end position="1039"/>
    </location>
</feature>
<dbReference type="InterPro" id="IPR039537">
    <property type="entry name" value="Retrotran_Ty1/copia-like"/>
</dbReference>
<evidence type="ECO:0000313" key="6">
    <source>
        <dbReference type="Proteomes" id="UP001418222"/>
    </source>
</evidence>
<dbReference type="PROSITE" id="PS50994">
    <property type="entry name" value="INTEGRASE"/>
    <property type="match status" value="1"/>
</dbReference>
<accession>A0AAP0G1J3</accession>
<protein>
    <recommendedName>
        <fullName evidence="4">Integrase catalytic domain-containing protein</fullName>
    </recommendedName>
</protein>
<name>A0AAP0G1J3_9ASPA</name>
<feature type="domain" description="Integrase catalytic" evidence="4">
    <location>
        <begin position="785"/>
        <end position="951"/>
    </location>
</feature>
<dbReference type="PANTHER" id="PTHR42648:SF26">
    <property type="entry name" value="INTEGRASE CATALYTIC DOMAIN-CONTAINING PROTEIN"/>
    <property type="match status" value="1"/>
</dbReference>
<dbReference type="InterPro" id="IPR013103">
    <property type="entry name" value="RVT_2"/>
</dbReference>
<dbReference type="InterPro" id="IPR001584">
    <property type="entry name" value="Integrase_cat-core"/>
</dbReference>
<evidence type="ECO:0000256" key="1">
    <source>
        <dbReference type="ARBA" id="ARBA00022723"/>
    </source>
</evidence>
<organism evidence="5 6">
    <name type="scientific">Platanthera zijinensis</name>
    <dbReference type="NCBI Taxonomy" id="2320716"/>
    <lineage>
        <taxon>Eukaryota</taxon>
        <taxon>Viridiplantae</taxon>
        <taxon>Streptophyta</taxon>
        <taxon>Embryophyta</taxon>
        <taxon>Tracheophyta</taxon>
        <taxon>Spermatophyta</taxon>
        <taxon>Magnoliopsida</taxon>
        <taxon>Liliopsida</taxon>
        <taxon>Asparagales</taxon>
        <taxon>Orchidaceae</taxon>
        <taxon>Orchidoideae</taxon>
        <taxon>Orchideae</taxon>
        <taxon>Orchidinae</taxon>
        <taxon>Platanthera</taxon>
    </lineage>
</organism>
<dbReference type="GO" id="GO:0003676">
    <property type="term" value="F:nucleic acid binding"/>
    <property type="evidence" value="ECO:0007669"/>
    <property type="project" value="InterPro"/>
</dbReference>
<feature type="region of interest" description="Disordered" evidence="3">
    <location>
        <begin position="564"/>
        <end position="613"/>
    </location>
</feature>
<dbReference type="Pfam" id="PF13976">
    <property type="entry name" value="gag_pre-integrs"/>
    <property type="match status" value="1"/>
</dbReference>
<gene>
    <name evidence="5" type="ORF">KSP39_PZI015652</name>
</gene>
<dbReference type="SUPFAM" id="SSF53098">
    <property type="entry name" value="Ribonuclease H-like"/>
    <property type="match status" value="1"/>
</dbReference>